<dbReference type="GO" id="GO:0015171">
    <property type="term" value="F:amino acid transmembrane transporter activity"/>
    <property type="evidence" value="ECO:0007669"/>
    <property type="project" value="TreeGrafter"/>
</dbReference>
<keyword evidence="5 6" id="KW-0472">Membrane</keyword>
<dbReference type="PIRSF" id="PIRSF006324">
    <property type="entry name" value="LeuE"/>
    <property type="match status" value="1"/>
</dbReference>
<feature type="transmembrane region" description="Helical" evidence="6">
    <location>
        <begin position="6"/>
        <end position="31"/>
    </location>
</feature>
<dbReference type="EMBL" id="FORH01000001">
    <property type="protein sequence ID" value="SFI70381.1"/>
    <property type="molecule type" value="Genomic_DNA"/>
</dbReference>
<organism evidence="7 8">
    <name type="scientific">Celeribacter neptunius</name>
    <dbReference type="NCBI Taxonomy" id="588602"/>
    <lineage>
        <taxon>Bacteria</taxon>
        <taxon>Pseudomonadati</taxon>
        <taxon>Pseudomonadota</taxon>
        <taxon>Alphaproteobacteria</taxon>
        <taxon>Rhodobacterales</taxon>
        <taxon>Roseobacteraceae</taxon>
        <taxon>Celeribacter</taxon>
    </lineage>
</organism>
<accession>A0A1I3KCY5</accession>
<gene>
    <name evidence="7" type="ORF">SAMN04487991_0652</name>
</gene>
<dbReference type="Proteomes" id="UP000199630">
    <property type="component" value="Unassembled WGS sequence"/>
</dbReference>
<dbReference type="GO" id="GO:0005886">
    <property type="term" value="C:plasma membrane"/>
    <property type="evidence" value="ECO:0007669"/>
    <property type="project" value="UniProtKB-SubCell"/>
</dbReference>
<dbReference type="InterPro" id="IPR001123">
    <property type="entry name" value="LeuE-type"/>
</dbReference>
<evidence type="ECO:0000313" key="7">
    <source>
        <dbReference type="EMBL" id="SFI70381.1"/>
    </source>
</evidence>
<keyword evidence="3 6" id="KW-0812">Transmembrane</keyword>
<evidence type="ECO:0000256" key="1">
    <source>
        <dbReference type="ARBA" id="ARBA00004651"/>
    </source>
</evidence>
<evidence type="ECO:0000256" key="3">
    <source>
        <dbReference type="ARBA" id="ARBA00022692"/>
    </source>
</evidence>
<dbReference type="STRING" id="588602.SAMN04487991_0652"/>
<evidence type="ECO:0000313" key="8">
    <source>
        <dbReference type="Proteomes" id="UP000199630"/>
    </source>
</evidence>
<name>A0A1I3KCY5_9RHOB</name>
<dbReference type="Pfam" id="PF01810">
    <property type="entry name" value="LysE"/>
    <property type="match status" value="1"/>
</dbReference>
<dbReference type="AlphaFoldDB" id="A0A1I3KCY5"/>
<reference evidence="8" key="1">
    <citation type="submission" date="2016-10" db="EMBL/GenBank/DDBJ databases">
        <authorList>
            <person name="Varghese N."/>
            <person name="Submissions S."/>
        </authorList>
    </citation>
    <scope>NUCLEOTIDE SEQUENCE [LARGE SCALE GENOMIC DNA]</scope>
    <source>
        <strain evidence="8">DSM 26471</strain>
    </source>
</reference>
<dbReference type="OrthoDB" id="9804822at2"/>
<dbReference type="RefSeq" id="WP_090057178.1">
    <property type="nucleotide sequence ID" value="NZ_FORH01000001.1"/>
</dbReference>
<feature type="transmembrane region" description="Helical" evidence="6">
    <location>
        <begin position="154"/>
        <end position="172"/>
    </location>
</feature>
<comment type="subcellular location">
    <subcellularLocation>
        <location evidence="1">Cell membrane</location>
        <topology evidence="1">Multi-pass membrane protein</topology>
    </subcellularLocation>
</comment>
<keyword evidence="4 6" id="KW-1133">Transmembrane helix</keyword>
<keyword evidence="8" id="KW-1185">Reference proteome</keyword>
<feature type="transmembrane region" description="Helical" evidence="6">
    <location>
        <begin position="73"/>
        <end position="91"/>
    </location>
</feature>
<dbReference type="PANTHER" id="PTHR30086">
    <property type="entry name" value="ARGININE EXPORTER PROTEIN ARGO"/>
    <property type="match status" value="1"/>
</dbReference>
<feature type="transmembrane region" description="Helical" evidence="6">
    <location>
        <begin position="121"/>
        <end position="142"/>
    </location>
</feature>
<evidence type="ECO:0000256" key="6">
    <source>
        <dbReference type="SAM" id="Phobius"/>
    </source>
</evidence>
<keyword evidence="2" id="KW-1003">Cell membrane</keyword>
<evidence type="ECO:0000256" key="5">
    <source>
        <dbReference type="ARBA" id="ARBA00023136"/>
    </source>
</evidence>
<dbReference type="PANTHER" id="PTHR30086:SF20">
    <property type="entry name" value="ARGININE EXPORTER PROTEIN ARGO-RELATED"/>
    <property type="match status" value="1"/>
</dbReference>
<sequence length="217" mass="23536">MFDYSFLHWTTFLSAALALNLVPGPDFAFILGHTFKGGRRAGFVAMFGIWSGAFVHVLMAALGLSAILMTSALAFSAVKWLGAAYLIWLGIEALRSKGGAFIPEADGNIAQPLPRRGTWSVFRAGMLTNILNPKVALFFLAFLPQFVVEGAGPISAQLFLHGVLIIAIAAFIEPPLILMGDRLGARLRRSQRLALWMERSVGAILIALGLRLALEKR</sequence>
<evidence type="ECO:0000256" key="2">
    <source>
        <dbReference type="ARBA" id="ARBA00022475"/>
    </source>
</evidence>
<feature type="transmembrane region" description="Helical" evidence="6">
    <location>
        <begin position="43"/>
        <end position="67"/>
    </location>
</feature>
<evidence type="ECO:0000256" key="4">
    <source>
        <dbReference type="ARBA" id="ARBA00022989"/>
    </source>
</evidence>
<protein>
    <submittedName>
        <fullName evidence="7">Threonine/homoserine/homoserine lactone efflux protein</fullName>
    </submittedName>
</protein>
<proteinExistence type="predicted"/>